<protein>
    <submittedName>
        <fullName evidence="1">Uncharacterized protein</fullName>
    </submittedName>
</protein>
<organism evidence="1 2">
    <name type="scientific">Photobacterium galatheae</name>
    <dbReference type="NCBI Taxonomy" id="1654360"/>
    <lineage>
        <taxon>Bacteria</taxon>
        <taxon>Pseudomonadati</taxon>
        <taxon>Pseudomonadota</taxon>
        <taxon>Gammaproteobacteria</taxon>
        <taxon>Vibrionales</taxon>
        <taxon>Vibrionaceae</taxon>
        <taxon>Photobacterium</taxon>
    </lineage>
</organism>
<dbReference type="Proteomes" id="UP000027192">
    <property type="component" value="Unassembled WGS sequence"/>
</dbReference>
<dbReference type="AlphaFoldDB" id="A0A066RTR7"/>
<keyword evidence="2" id="KW-1185">Reference proteome</keyword>
<dbReference type="STRING" id="1654360.EA58_15360"/>
<proteinExistence type="predicted"/>
<comment type="caution">
    <text evidence="1">The sequence shown here is derived from an EMBL/GenBank/DDBJ whole genome shotgun (WGS) entry which is preliminary data.</text>
</comment>
<reference evidence="1 2" key="1">
    <citation type="submission" date="2014-04" db="EMBL/GenBank/DDBJ databases">
        <title>Draft genome sequence of Photobacterium halotolerans S2753: a solonamide, ngercheumicin and holomycin producer.</title>
        <authorList>
            <person name="Machado H.R."/>
            <person name="Gram L."/>
        </authorList>
    </citation>
    <scope>NUCLEOTIDE SEQUENCE [LARGE SCALE GENOMIC DNA]</scope>
    <source>
        <strain evidence="1 2">S2753</strain>
    </source>
</reference>
<evidence type="ECO:0000313" key="2">
    <source>
        <dbReference type="Proteomes" id="UP000027192"/>
    </source>
</evidence>
<name>A0A066RTR7_9GAMM</name>
<dbReference type="EMBL" id="JMIB01000028">
    <property type="protein sequence ID" value="KDM90763.1"/>
    <property type="molecule type" value="Genomic_DNA"/>
</dbReference>
<gene>
    <name evidence="1" type="ORF">EA58_15360</name>
</gene>
<sequence>MKKIMLILVLNFVPLLFLLLALTWLPEHCENTMAGLIHWLNHQPEAPLHSICHTSATKLFSSQHLPTN</sequence>
<accession>A0A066RTR7</accession>
<evidence type="ECO:0000313" key="1">
    <source>
        <dbReference type="EMBL" id="KDM90763.1"/>
    </source>
</evidence>